<evidence type="ECO:0000256" key="8">
    <source>
        <dbReference type="RuleBase" id="RU004335"/>
    </source>
</evidence>
<dbReference type="InterPro" id="IPR017853">
    <property type="entry name" value="GH"/>
</dbReference>
<keyword evidence="9" id="KW-0732">Signal</keyword>
<reference evidence="10" key="1">
    <citation type="journal article" date="2023" name="Science">
        <title>Elucidation of the pathway for biosynthesis of saponin adjuvants from the soapbark tree.</title>
        <authorList>
            <person name="Reed J."/>
            <person name="Orme A."/>
            <person name="El-Demerdash A."/>
            <person name="Owen C."/>
            <person name="Martin L.B.B."/>
            <person name="Misra R.C."/>
            <person name="Kikuchi S."/>
            <person name="Rejzek M."/>
            <person name="Martin A.C."/>
            <person name="Harkess A."/>
            <person name="Leebens-Mack J."/>
            <person name="Louveau T."/>
            <person name="Stephenson M.J."/>
            <person name="Osbourn A."/>
        </authorList>
    </citation>
    <scope>NUCLEOTIDE SEQUENCE</scope>
    <source>
        <strain evidence="10">S10</strain>
    </source>
</reference>
<dbReference type="KEGG" id="qsa:O6P43_015234"/>
<evidence type="ECO:0000313" key="11">
    <source>
        <dbReference type="Proteomes" id="UP001163823"/>
    </source>
</evidence>
<accession>A0AAD7LWV2</accession>
<dbReference type="GO" id="GO:0042973">
    <property type="term" value="F:glucan endo-1,3-beta-D-glucosidase activity"/>
    <property type="evidence" value="ECO:0007669"/>
    <property type="project" value="UniProtKB-EC"/>
</dbReference>
<feature type="chain" id="PRO_5042233189" description="glucan endo-1,3-beta-D-glucosidase" evidence="9">
    <location>
        <begin position="28"/>
        <end position="342"/>
    </location>
</feature>
<sequence>MESCWVRGVFVTIITILLIQQLPLARTYVIGVNFGMNGNNLPPATDVIDLYGKCSINFIRIYEPRHDVLEALRGKPFLLSFGTRNEDIHSIAQDQNAANSWVSTDVIPYINDVNIGYITLGNEVIPGAEAPYVSQAINNILKALNDAGVHKDIKVTTVISMAALAASYPPSTGAFTPEAANVLKDIGLTLWHHGSPIMVNVYPYFAYASNPGQISLEYALFKSKNPVVVDGKYNYYNLFDAMVDAIHATFKKIGVPDINIDIAESVWPSAGNEPHTSTENALTYNRNFLNHVLSGAGTPRRPGRSFNAFIFEMFNENLKPAGVEQNFGFFQPNMKPVYPFWP</sequence>
<name>A0AAD7LWV2_QUISA</name>
<evidence type="ECO:0000256" key="2">
    <source>
        <dbReference type="ARBA" id="ARBA00008773"/>
    </source>
</evidence>
<dbReference type="SUPFAM" id="SSF51445">
    <property type="entry name" value="(Trans)glycosidases"/>
    <property type="match status" value="1"/>
</dbReference>
<dbReference type="GO" id="GO:0005975">
    <property type="term" value="P:carbohydrate metabolic process"/>
    <property type="evidence" value="ECO:0007669"/>
    <property type="project" value="InterPro"/>
</dbReference>
<comment type="caution">
    <text evidence="10">The sequence shown here is derived from an EMBL/GenBank/DDBJ whole genome shotgun (WGS) entry which is preliminary data.</text>
</comment>
<evidence type="ECO:0000256" key="3">
    <source>
        <dbReference type="ARBA" id="ARBA00012780"/>
    </source>
</evidence>
<dbReference type="PANTHER" id="PTHR32227">
    <property type="entry name" value="GLUCAN ENDO-1,3-BETA-GLUCOSIDASE BG1-RELATED-RELATED"/>
    <property type="match status" value="1"/>
</dbReference>
<keyword evidence="4" id="KW-0378">Hydrolase</keyword>
<feature type="signal peptide" evidence="9">
    <location>
        <begin position="1"/>
        <end position="27"/>
    </location>
</feature>
<evidence type="ECO:0000256" key="5">
    <source>
        <dbReference type="ARBA" id="ARBA00023295"/>
    </source>
</evidence>
<dbReference type="FunFam" id="3.20.20.80:FF:000010">
    <property type="entry name" value="glucan endo-1,3-beta-glucosidase, basic"/>
    <property type="match status" value="1"/>
</dbReference>
<dbReference type="InterPro" id="IPR044965">
    <property type="entry name" value="Glyco_hydro_17_plant"/>
</dbReference>
<dbReference type="Pfam" id="PF00332">
    <property type="entry name" value="Glyco_hydro_17"/>
    <property type="match status" value="1"/>
</dbReference>
<comment type="catalytic activity">
    <reaction evidence="1">
        <text>Hydrolysis of (1-&gt;3)-beta-D-glucosidic linkages in (1-&gt;3)-beta-D-glucans.</text>
        <dbReference type="EC" id="3.2.1.39"/>
    </reaction>
</comment>
<organism evidence="10 11">
    <name type="scientific">Quillaja saponaria</name>
    <name type="common">Soap bark tree</name>
    <dbReference type="NCBI Taxonomy" id="32244"/>
    <lineage>
        <taxon>Eukaryota</taxon>
        <taxon>Viridiplantae</taxon>
        <taxon>Streptophyta</taxon>
        <taxon>Embryophyta</taxon>
        <taxon>Tracheophyta</taxon>
        <taxon>Spermatophyta</taxon>
        <taxon>Magnoliopsida</taxon>
        <taxon>eudicotyledons</taxon>
        <taxon>Gunneridae</taxon>
        <taxon>Pentapetalae</taxon>
        <taxon>rosids</taxon>
        <taxon>fabids</taxon>
        <taxon>Fabales</taxon>
        <taxon>Quillajaceae</taxon>
        <taxon>Quillaja</taxon>
    </lineage>
</organism>
<evidence type="ECO:0000313" key="10">
    <source>
        <dbReference type="EMBL" id="KAJ7965627.1"/>
    </source>
</evidence>
<proteinExistence type="inferred from homology"/>
<dbReference type="AlphaFoldDB" id="A0AAD7LWV2"/>
<dbReference type="Proteomes" id="UP001163823">
    <property type="component" value="Chromosome 6"/>
</dbReference>
<evidence type="ECO:0000256" key="1">
    <source>
        <dbReference type="ARBA" id="ARBA00000382"/>
    </source>
</evidence>
<keyword evidence="5" id="KW-0326">Glycosidase</keyword>
<dbReference type="EC" id="3.2.1.39" evidence="3"/>
<gene>
    <name evidence="10" type="ORF">O6P43_015234</name>
</gene>
<keyword evidence="11" id="KW-1185">Reference proteome</keyword>
<dbReference type="Gene3D" id="3.20.20.80">
    <property type="entry name" value="Glycosidases"/>
    <property type="match status" value="1"/>
</dbReference>
<dbReference type="InterPro" id="IPR000490">
    <property type="entry name" value="Glyco_hydro_17"/>
</dbReference>
<evidence type="ECO:0000256" key="4">
    <source>
        <dbReference type="ARBA" id="ARBA00022801"/>
    </source>
</evidence>
<comment type="similarity">
    <text evidence="2 8">Belongs to the glycosyl hydrolase 17 family.</text>
</comment>
<evidence type="ECO:0000256" key="7">
    <source>
        <dbReference type="ARBA" id="ARBA00033417"/>
    </source>
</evidence>
<evidence type="ECO:0000256" key="9">
    <source>
        <dbReference type="SAM" id="SignalP"/>
    </source>
</evidence>
<protein>
    <recommendedName>
        <fullName evidence="3">glucan endo-1,3-beta-D-glucosidase</fullName>
        <ecNumber evidence="3">3.2.1.39</ecNumber>
    </recommendedName>
    <alternativeName>
        <fullName evidence="6">(1-&gt;3)-beta-glucan endohydrolase</fullName>
    </alternativeName>
    <alternativeName>
        <fullName evidence="7">Beta-1,3-endoglucanase</fullName>
    </alternativeName>
</protein>
<dbReference type="EMBL" id="JARAOO010000006">
    <property type="protein sequence ID" value="KAJ7965627.1"/>
    <property type="molecule type" value="Genomic_DNA"/>
</dbReference>
<evidence type="ECO:0000256" key="6">
    <source>
        <dbReference type="ARBA" id="ARBA00033335"/>
    </source>
</evidence>